<dbReference type="InterPro" id="IPR025676">
    <property type="entry name" value="Clr5_dom"/>
</dbReference>
<evidence type="ECO:0000313" key="3">
    <source>
        <dbReference type="Proteomes" id="UP000053029"/>
    </source>
</evidence>
<dbReference type="RefSeq" id="XP_013284864.1">
    <property type="nucleotide sequence ID" value="XM_013429410.1"/>
</dbReference>
<reference evidence="2 3" key="1">
    <citation type="submission" date="2015-01" db="EMBL/GenBank/DDBJ databases">
        <title>The Genome Sequence of Fonsecaea pedrosoi CBS 271.37.</title>
        <authorList>
            <consortium name="The Broad Institute Genomics Platform"/>
            <person name="Cuomo C."/>
            <person name="de Hoog S."/>
            <person name="Gorbushina A."/>
            <person name="Stielow B."/>
            <person name="Teixiera M."/>
            <person name="Abouelleil A."/>
            <person name="Chapman S.B."/>
            <person name="Priest M."/>
            <person name="Young S.K."/>
            <person name="Wortman J."/>
            <person name="Nusbaum C."/>
            <person name="Birren B."/>
        </authorList>
    </citation>
    <scope>NUCLEOTIDE SEQUENCE [LARGE SCALE GENOMIC DNA]</scope>
    <source>
        <strain evidence="2 3">CBS 271.37</strain>
    </source>
</reference>
<dbReference type="HOGENOM" id="CLU_024800_0_0_1"/>
<dbReference type="Gene3D" id="1.25.40.10">
    <property type="entry name" value="Tetratricopeptide repeat domain"/>
    <property type="match status" value="1"/>
</dbReference>
<dbReference type="Pfam" id="PF14420">
    <property type="entry name" value="Clr5"/>
    <property type="match status" value="1"/>
</dbReference>
<dbReference type="Pfam" id="PF13424">
    <property type="entry name" value="TPR_12"/>
    <property type="match status" value="1"/>
</dbReference>
<accession>A0A0D2DTG2</accession>
<dbReference type="OrthoDB" id="4115389at2759"/>
<dbReference type="SUPFAM" id="SSF48452">
    <property type="entry name" value="TPR-like"/>
    <property type="match status" value="1"/>
</dbReference>
<dbReference type="InterPro" id="IPR011990">
    <property type="entry name" value="TPR-like_helical_dom_sf"/>
</dbReference>
<organism evidence="2 3">
    <name type="scientific">Fonsecaea pedrosoi CBS 271.37</name>
    <dbReference type="NCBI Taxonomy" id="1442368"/>
    <lineage>
        <taxon>Eukaryota</taxon>
        <taxon>Fungi</taxon>
        <taxon>Dikarya</taxon>
        <taxon>Ascomycota</taxon>
        <taxon>Pezizomycotina</taxon>
        <taxon>Eurotiomycetes</taxon>
        <taxon>Chaetothyriomycetidae</taxon>
        <taxon>Chaetothyriales</taxon>
        <taxon>Herpotrichiellaceae</taxon>
        <taxon>Fonsecaea</taxon>
    </lineage>
</organism>
<dbReference type="AlphaFoldDB" id="A0A0D2DTG2"/>
<sequence>MVGDRSPQPPRETWEALKADIRRWYLRENRTCEYIQKQLRLRSVFVSERQIKNRLSEWKYERKKTPHQHYLAMLVVADSWKARGSEAVFEVPKRDERVTFNAQKIKKECERVRKRYLSHRESFKLPSLCEAEYTLRVAGISWKEKDLLIHHNRAREIQLYGGPLQWHANLHSLPFRNCGVRNRDTLTTGESALTLFLNRQSEDSPPSQFEPVQACNVPSDDSMPRIPSPPEIYTPPTTSGPERLSPPTVTVATNDCQVLPPEPIPCNDLSWPVGAGNVVGGGNASFQLSPVHTLLSLAPEPFQIEDEAYPSPYSNCSVSSTTTLLVLATPSETIFNPNSCRSCQPPHSHQSYDFSESIGTLCKGIKYEPPEYASYFQPVHSFQVTTEEDHKLSASQWAAPYYLQCFSDDLQEDMLEFRKSQSMDILQYALEHNNEFILPCLSWTMLVLGQTQRMEQLANFLSASCSIISSQPAMRKSYTYEVPFRYALAWANNDPEEMEFYGELLGRSHAQIGQIWGREHPNFFVSGYLYAWHAMRKGEYHEALKLLTSSLPVCERKMGRHDLLTINCLAIAARAYAQVGRTEAAVQCYRRAMSATQLLEEDQTHIEAHGPVLQLFRSTLLSRHAMLLLRLQDPLNAEKQLRQVLDLRLLIHGVHSLIIWWAAWPLVSILRETGHVADSESLMDELVRWHNWEQEAEWYIQRGERPPPRPPFQWLRFGPNRTPKEEGRSPELTKGLYPSQIYNTAATGMMPPEDMRPAAHHPFVSGGADVCLTVAGTLSGTPSWGAHPWGPYDAGR</sequence>
<dbReference type="EMBL" id="KN846971">
    <property type="protein sequence ID" value="KIW81056.1"/>
    <property type="molecule type" value="Genomic_DNA"/>
</dbReference>
<keyword evidence="3" id="KW-1185">Reference proteome</keyword>
<proteinExistence type="predicted"/>
<protein>
    <recommendedName>
        <fullName evidence="1">Clr5 domain-containing protein</fullName>
    </recommendedName>
</protein>
<feature type="domain" description="Clr5" evidence="1">
    <location>
        <begin position="11"/>
        <end position="60"/>
    </location>
</feature>
<dbReference type="Proteomes" id="UP000053029">
    <property type="component" value="Unassembled WGS sequence"/>
</dbReference>
<gene>
    <name evidence="2" type="ORF">Z517_04079</name>
</gene>
<evidence type="ECO:0000259" key="1">
    <source>
        <dbReference type="Pfam" id="PF14420"/>
    </source>
</evidence>
<evidence type="ECO:0000313" key="2">
    <source>
        <dbReference type="EMBL" id="KIW81056.1"/>
    </source>
</evidence>
<dbReference type="GeneID" id="25303569"/>
<name>A0A0D2DTG2_9EURO</name>
<dbReference type="VEuPathDB" id="FungiDB:Z517_04079"/>